<dbReference type="GO" id="GO:0046294">
    <property type="term" value="P:formaldehyde catabolic process"/>
    <property type="evidence" value="ECO:0007669"/>
    <property type="project" value="InterPro"/>
</dbReference>
<evidence type="ECO:0000259" key="13">
    <source>
        <dbReference type="Pfam" id="PF00107"/>
    </source>
</evidence>
<comment type="catalytic activity">
    <reaction evidence="10">
        <text>a secondary alcohol + NAD(+) = a ketone + NADH + H(+)</text>
        <dbReference type="Rhea" id="RHEA:10740"/>
        <dbReference type="ChEBI" id="CHEBI:15378"/>
        <dbReference type="ChEBI" id="CHEBI:17087"/>
        <dbReference type="ChEBI" id="CHEBI:35681"/>
        <dbReference type="ChEBI" id="CHEBI:57540"/>
        <dbReference type="ChEBI" id="CHEBI:57945"/>
        <dbReference type="EC" id="1.1.1.1"/>
    </reaction>
</comment>
<evidence type="ECO:0000256" key="2">
    <source>
        <dbReference type="ARBA" id="ARBA00010902"/>
    </source>
</evidence>
<keyword evidence="6 12" id="KW-0520">NAD</keyword>
<dbReference type="PROSITE" id="PS00059">
    <property type="entry name" value="ADH_ZINC"/>
    <property type="match status" value="1"/>
</dbReference>
<evidence type="ECO:0000256" key="10">
    <source>
        <dbReference type="ARBA" id="ARBA00049164"/>
    </source>
</evidence>
<sequence length="377" mass="40508">MEDTAGKVITCRAAVTWSVKQPLVIETIEVDPPKAGEVRIQILATGVCRTDAYALDRYDPTKAYPVILGHEGGGIVESVGEGVKSVKPGDHVVPLYYPQCYECKFCRNPKTNFCSKVRATQMKGVMPDGTSRFRCKGKQLFHFMGTSTFSEYTVVAEVSVCKVDTNAPLEKVCLLGCSISTGYGAVVNTARVEPGSTCAVWGLGAIGLAVIMGCKKAGATRIIGVDINPDKFTIAREFGATECINPTDYDKPIQEVIAEATSGGCDFAFECIGSVDAMRACIEACHKGWGVSTLLGMTAPGAELTAKPYSIVTGITCNGSVFGGWKSRDSLPKLVDEYMKKEIKVDEFVSFTLTLDKINEGFDLMKSGKSIKSVVIF</sequence>
<dbReference type="GO" id="GO:0005829">
    <property type="term" value="C:cytosol"/>
    <property type="evidence" value="ECO:0007669"/>
    <property type="project" value="TreeGrafter"/>
</dbReference>
<dbReference type="SUPFAM" id="SSF51735">
    <property type="entry name" value="NAD(P)-binding Rossmann-fold domains"/>
    <property type="match status" value="1"/>
</dbReference>
<organism evidence="15 16">
    <name type="scientific">Patella caerulea</name>
    <name type="common">Rayed Mediterranean limpet</name>
    <dbReference type="NCBI Taxonomy" id="87958"/>
    <lineage>
        <taxon>Eukaryota</taxon>
        <taxon>Metazoa</taxon>
        <taxon>Spiralia</taxon>
        <taxon>Lophotrochozoa</taxon>
        <taxon>Mollusca</taxon>
        <taxon>Gastropoda</taxon>
        <taxon>Patellogastropoda</taxon>
        <taxon>Patelloidea</taxon>
        <taxon>Patellidae</taxon>
        <taxon>Patella</taxon>
    </lineage>
</organism>
<evidence type="ECO:0000313" key="15">
    <source>
        <dbReference type="EMBL" id="KAK6187842.1"/>
    </source>
</evidence>
<evidence type="ECO:0000256" key="12">
    <source>
        <dbReference type="RuleBase" id="RU362016"/>
    </source>
</evidence>
<dbReference type="Gene3D" id="3.40.50.720">
    <property type="entry name" value="NAD(P)-binding Rossmann-like Domain"/>
    <property type="match status" value="1"/>
</dbReference>
<evidence type="ECO:0000256" key="1">
    <source>
        <dbReference type="ARBA" id="ARBA00001947"/>
    </source>
</evidence>
<dbReference type="PANTHER" id="PTHR43880:SF12">
    <property type="entry name" value="ALCOHOL DEHYDROGENASE CLASS-3"/>
    <property type="match status" value="1"/>
</dbReference>
<evidence type="ECO:0000259" key="14">
    <source>
        <dbReference type="Pfam" id="PF08240"/>
    </source>
</evidence>
<dbReference type="InterPro" id="IPR011032">
    <property type="entry name" value="GroES-like_sf"/>
</dbReference>
<proteinExistence type="inferred from homology"/>
<dbReference type="InterPro" id="IPR013149">
    <property type="entry name" value="ADH-like_C"/>
</dbReference>
<dbReference type="NCBIfam" id="TIGR02818">
    <property type="entry name" value="adh_III_F_hyde"/>
    <property type="match status" value="1"/>
</dbReference>
<dbReference type="Pfam" id="PF08240">
    <property type="entry name" value="ADH_N"/>
    <property type="match status" value="1"/>
</dbReference>
<dbReference type="InterPro" id="IPR013154">
    <property type="entry name" value="ADH-like_N"/>
</dbReference>
<comment type="catalytic activity">
    <reaction evidence="11">
        <text>a primary alcohol + NAD(+) = an aldehyde + NADH + H(+)</text>
        <dbReference type="Rhea" id="RHEA:10736"/>
        <dbReference type="ChEBI" id="CHEBI:15378"/>
        <dbReference type="ChEBI" id="CHEBI:15734"/>
        <dbReference type="ChEBI" id="CHEBI:17478"/>
        <dbReference type="ChEBI" id="CHEBI:57540"/>
        <dbReference type="ChEBI" id="CHEBI:57945"/>
        <dbReference type="EC" id="1.1.1.1"/>
    </reaction>
</comment>
<dbReference type="Pfam" id="PF00107">
    <property type="entry name" value="ADH_zinc_N"/>
    <property type="match status" value="1"/>
</dbReference>
<dbReference type="GO" id="GO:0008270">
    <property type="term" value="F:zinc ion binding"/>
    <property type="evidence" value="ECO:0007669"/>
    <property type="project" value="InterPro"/>
</dbReference>
<dbReference type="AlphaFoldDB" id="A0AAN8PWX1"/>
<accession>A0AAN8PWX1</accession>
<keyword evidence="16" id="KW-1185">Reference proteome</keyword>
<gene>
    <name evidence="15" type="ORF">SNE40_005779</name>
</gene>
<comment type="caution">
    <text evidence="15">The sequence shown here is derived from an EMBL/GenBank/DDBJ whole genome shotgun (WGS) entry which is preliminary data.</text>
</comment>
<name>A0AAN8PWX1_PATCE</name>
<dbReference type="InterPro" id="IPR002328">
    <property type="entry name" value="ADH_Zn_CS"/>
</dbReference>
<dbReference type="GO" id="GO:0051903">
    <property type="term" value="F:S-(hydroxymethyl)glutathione dehydrogenase [NAD(P)+] activity"/>
    <property type="evidence" value="ECO:0007669"/>
    <property type="project" value="UniProtKB-EC"/>
</dbReference>
<dbReference type="EC" id="1.1.1.284" evidence="12"/>
<keyword evidence="3 12" id="KW-0479">Metal-binding</keyword>
<dbReference type="CDD" id="cd08300">
    <property type="entry name" value="alcohol_DH_class_III"/>
    <property type="match status" value="1"/>
</dbReference>
<reference evidence="15 16" key="1">
    <citation type="submission" date="2024-01" db="EMBL/GenBank/DDBJ databases">
        <title>The genome of the rayed Mediterranean limpet Patella caerulea (Linnaeus, 1758).</title>
        <authorList>
            <person name="Anh-Thu Weber A."/>
            <person name="Halstead-Nussloch G."/>
        </authorList>
    </citation>
    <scope>NUCLEOTIDE SEQUENCE [LARGE SCALE GENOMIC DNA]</scope>
    <source>
        <strain evidence="15">AATW-2023a</strain>
        <tissue evidence="15">Whole specimen</tissue>
    </source>
</reference>
<feature type="domain" description="Alcohol dehydrogenase-like C-terminal" evidence="13">
    <location>
        <begin position="205"/>
        <end position="336"/>
    </location>
</feature>
<comment type="similarity">
    <text evidence="2 12">Belongs to the zinc-containing alcohol dehydrogenase family. Class-III subfamily.</text>
</comment>
<keyword evidence="4 12" id="KW-0862">Zinc</keyword>
<feature type="domain" description="Alcohol dehydrogenase-like N-terminal" evidence="14">
    <location>
        <begin position="35"/>
        <end position="163"/>
    </location>
</feature>
<evidence type="ECO:0000256" key="8">
    <source>
        <dbReference type="ARBA" id="ARBA00047793"/>
    </source>
</evidence>
<dbReference type="InterPro" id="IPR036291">
    <property type="entry name" value="NAD(P)-bd_dom_sf"/>
</dbReference>
<evidence type="ECO:0000256" key="6">
    <source>
        <dbReference type="ARBA" id="ARBA00023027"/>
    </source>
</evidence>
<dbReference type="PANTHER" id="PTHR43880">
    <property type="entry name" value="ALCOHOL DEHYDROGENASE"/>
    <property type="match status" value="1"/>
</dbReference>
<dbReference type="Proteomes" id="UP001347796">
    <property type="component" value="Unassembled WGS sequence"/>
</dbReference>
<evidence type="ECO:0000256" key="9">
    <source>
        <dbReference type="ARBA" id="ARBA00048110"/>
    </source>
</evidence>
<evidence type="ECO:0000256" key="7">
    <source>
        <dbReference type="ARBA" id="ARBA00032767"/>
    </source>
</evidence>
<evidence type="ECO:0000313" key="16">
    <source>
        <dbReference type="Proteomes" id="UP001347796"/>
    </source>
</evidence>
<evidence type="ECO:0000256" key="11">
    <source>
        <dbReference type="ARBA" id="ARBA00049243"/>
    </source>
</evidence>
<comment type="catalytic activity">
    <reaction evidence="8">
        <text>S-(hydroxymethyl)glutathione + NADP(+) = S-formylglutathione + NADPH + H(+)</text>
        <dbReference type="Rhea" id="RHEA:19981"/>
        <dbReference type="ChEBI" id="CHEBI:15378"/>
        <dbReference type="ChEBI" id="CHEBI:57688"/>
        <dbReference type="ChEBI" id="CHEBI:57783"/>
        <dbReference type="ChEBI" id="CHEBI:58349"/>
        <dbReference type="ChEBI" id="CHEBI:58758"/>
        <dbReference type="EC" id="1.1.1.284"/>
    </reaction>
</comment>
<comment type="cofactor">
    <cofactor evidence="1 12">
        <name>Zn(2+)</name>
        <dbReference type="ChEBI" id="CHEBI:29105"/>
    </cofactor>
</comment>
<dbReference type="InterPro" id="IPR014183">
    <property type="entry name" value="ADH_3"/>
</dbReference>
<evidence type="ECO:0000256" key="3">
    <source>
        <dbReference type="ARBA" id="ARBA00022723"/>
    </source>
</evidence>
<dbReference type="FunFam" id="3.40.50.720:FF:000003">
    <property type="entry name" value="S-(hydroxymethyl)glutathione dehydrogenase"/>
    <property type="match status" value="1"/>
</dbReference>
<evidence type="ECO:0000256" key="4">
    <source>
        <dbReference type="ARBA" id="ARBA00022833"/>
    </source>
</evidence>
<dbReference type="FunFam" id="3.90.180.10:FF:000001">
    <property type="entry name" value="S-(hydroxymethyl)glutathione dehydrogenase"/>
    <property type="match status" value="1"/>
</dbReference>
<dbReference type="GO" id="GO:0004022">
    <property type="term" value="F:alcohol dehydrogenase (NAD+) activity"/>
    <property type="evidence" value="ECO:0007669"/>
    <property type="project" value="UniProtKB-EC"/>
</dbReference>
<dbReference type="EMBL" id="JAZGQO010000004">
    <property type="protein sequence ID" value="KAK6187842.1"/>
    <property type="molecule type" value="Genomic_DNA"/>
</dbReference>
<dbReference type="Gene3D" id="3.90.180.10">
    <property type="entry name" value="Medium-chain alcohol dehydrogenases, catalytic domain"/>
    <property type="match status" value="1"/>
</dbReference>
<comment type="catalytic activity">
    <reaction evidence="9 12">
        <text>S-(hydroxymethyl)glutathione + NAD(+) = S-formylglutathione + NADH + H(+)</text>
        <dbReference type="Rhea" id="RHEA:19985"/>
        <dbReference type="ChEBI" id="CHEBI:15378"/>
        <dbReference type="ChEBI" id="CHEBI:57540"/>
        <dbReference type="ChEBI" id="CHEBI:57688"/>
        <dbReference type="ChEBI" id="CHEBI:57945"/>
        <dbReference type="ChEBI" id="CHEBI:58758"/>
        <dbReference type="EC" id="1.1.1.284"/>
    </reaction>
</comment>
<keyword evidence="5 12" id="KW-0560">Oxidoreductase</keyword>
<evidence type="ECO:0000256" key="5">
    <source>
        <dbReference type="ARBA" id="ARBA00023002"/>
    </source>
</evidence>
<dbReference type="SUPFAM" id="SSF50129">
    <property type="entry name" value="GroES-like"/>
    <property type="match status" value="2"/>
</dbReference>
<protein>
    <recommendedName>
        <fullName evidence="7 12">S-(hydroxymethyl)glutathione dehydrogenase</fullName>
        <ecNumber evidence="12">1.1.1.284</ecNumber>
    </recommendedName>
</protein>